<sequence>MKNLHMRFILYCTAGLFLFLIYFLFLFTFLNTLINPNGFVMLSYESVTIANILVFIFCFATGGLLFSVFIVQPLSRIIRTINELSHGKYNTAAAGFMKDGKIKWYYFLYQEVILNIAALGKGLEQADNEQEELDQAKNDWIAGVSHDLKTPLSYINGYSSLLLNENHQFSEQERTTYISEIYKKGVYIEELINELNLTFFFEAVGNQQLRYSQIELISFLQNILADVVNDPKAEKYVIEYVPSISRKMMVLDEELMRRAMHNLLMNAVEHNPKGTRITVRVEQRAKQICIEIADDGDGLTERAAGRIFDKYFSTKEQEQSKGLGLFVVKQVIKAHDGDITVSSKIGKGTIFHVFLSDKEDRN</sequence>
<evidence type="ECO:0000256" key="9">
    <source>
        <dbReference type="ARBA" id="ARBA00023012"/>
    </source>
</evidence>
<evidence type="ECO:0000256" key="6">
    <source>
        <dbReference type="ARBA" id="ARBA00022741"/>
    </source>
</evidence>
<dbReference type="SMART" id="SM00387">
    <property type="entry name" value="HATPase_c"/>
    <property type="match status" value="1"/>
</dbReference>
<dbReference type="PANTHER" id="PTHR42878">
    <property type="entry name" value="TWO-COMPONENT HISTIDINE KINASE"/>
    <property type="match status" value="1"/>
</dbReference>
<keyword evidence="8" id="KW-0067">ATP-binding</keyword>
<feature type="domain" description="Histidine kinase" evidence="11">
    <location>
        <begin position="143"/>
        <end position="359"/>
    </location>
</feature>
<evidence type="ECO:0000256" key="3">
    <source>
        <dbReference type="ARBA" id="ARBA00012438"/>
    </source>
</evidence>
<dbReference type="InterPro" id="IPR036097">
    <property type="entry name" value="HisK_dim/P_sf"/>
</dbReference>
<dbReference type="RefSeq" id="WP_209556122.1">
    <property type="nucleotide sequence ID" value="NZ_JAEDXU010000001.1"/>
</dbReference>
<evidence type="ECO:0000256" key="10">
    <source>
        <dbReference type="SAM" id="Phobius"/>
    </source>
</evidence>
<reference evidence="12 13" key="1">
    <citation type="submission" date="2020-12" db="EMBL/GenBank/DDBJ databases">
        <title>Vagococcus allomyrinae sp. nov. and Enterococcus lavae sp. nov., isolated from the larvae of Allomyrina dichotoma.</title>
        <authorList>
            <person name="Lee S.D."/>
        </authorList>
    </citation>
    <scope>NUCLEOTIDE SEQUENCE [LARGE SCALE GENOMIC DNA]</scope>
    <source>
        <strain evidence="12 13">BWM-S5</strain>
    </source>
</reference>
<dbReference type="PANTHER" id="PTHR42878:SF7">
    <property type="entry name" value="SENSOR HISTIDINE KINASE GLRK"/>
    <property type="match status" value="1"/>
</dbReference>
<protein>
    <recommendedName>
        <fullName evidence="3">histidine kinase</fullName>
        <ecNumber evidence="3">2.7.13.3</ecNumber>
    </recommendedName>
</protein>
<comment type="subcellular location">
    <subcellularLocation>
        <location evidence="2">Membrane</location>
    </subcellularLocation>
</comment>
<dbReference type="Pfam" id="PF00512">
    <property type="entry name" value="HisKA"/>
    <property type="match status" value="1"/>
</dbReference>
<dbReference type="SUPFAM" id="SSF47384">
    <property type="entry name" value="Homodimeric domain of signal transducing histidine kinase"/>
    <property type="match status" value="1"/>
</dbReference>
<dbReference type="EMBL" id="JAEDXU010000001">
    <property type="protein sequence ID" value="MBP1045354.1"/>
    <property type="molecule type" value="Genomic_DNA"/>
</dbReference>
<accession>A0ABS4CHL8</accession>
<evidence type="ECO:0000259" key="11">
    <source>
        <dbReference type="PROSITE" id="PS50109"/>
    </source>
</evidence>
<dbReference type="Gene3D" id="1.10.287.130">
    <property type="match status" value="1"/>
</dbReference>
<evidence type="ECO:0000256" key="1">
    <source>
        <dbReference type="ARBA" id="ARBA00000085"/>
    </source>
</evidence>
<dbReference type="EC" id="2.7.13.3" evidence="3"/>
<keyword evidence="9" id="KW-0902">Two-component regulatory system</keyword>
<evidence type="ECO:0000256" key="7">
    <source>
        <dbReference type="ARBA" id="ARBA00022777"/>
    </source>
</evidence>
<dbReference type="GO" id="GO:0016301">
    <property type="term" value="F:kinase activity"/>
    <property type="evidence" value="ECO:0007669"/>
    <property type="project" value="UniProtKB-KW"/>
</dbReference>
<gene>
    <name evidence="12" type="ORF">I6N96_03625</name>
</gene>
<dbReference type="PROSITE" id="PS50109">
    <property type="entry name" value="HIS_KIN"/>
    <property type="match status" value="1"/>
</dbReference>
<evidence type="ECO:0000256" key="4">
    <source>
        <dbReference type="ARBA" id="ARBA00022553"/>
    </source>
</evidence>
<dbReference type="InterPro" id="IPR036890">
    <property type="entry name" value="HATPase_C_sf"/>
</dbReference>
<dbReference type="Pfam" id="PF02518">
    <property type="entry name" value="HATPase_c"/>
    <property type="match status" value="1"/>
</dbReference>
<evidence type="ECO:0000313" key="13">
    <source>
        <dbReference type="Proteomes" id="UP000673375"/>
    </source>
</evidence>
<keyword evidence="7 12" id="KW-0418">Kinase</keyword>
<evidence type="ECO:0000313" key="12">
    <source>
        <dbReference type="EMBL" id="MBP1045354.1"/>
    </source>
</evidence>
<evidence type="ECO:0000256" key="8">
    <source>
        <dbReference type="ARBA" id="ARBA00022840"/>
    </source>
</evidence>
<dbReference type="SUPFAM" id="SSF55874">
    <property type="entry name" value="ATPase domain of HSP90 chaperone/DNA topoisomerase II/histidine kinase"/>
    <property type="match status" value="1"/>
</dbReference>
<dbReference type="InterPro" id="IPR004358">
    <property type="entry name" value="Sig_transdc_His_kin-like_C"/>
</dbReference>
<keyword evidence="5" id="KW-0808">Transferase</keyword>
<dbReference type="Proteomes" id="UP000673375">
    <property type="component" value="Unassembled WGS sequence"/>
</dbReference>
<dbReference type="InterPro" id="IPR003594">
    <property type="entry name" value="HATPase_dom"/>
</dbReference>
<feature type="transmembrane region" description="Helical" evidence="10">
    <location>
        <begin position="49"/>
        <end position="71"/>
    </location>
</feature>
<keyword evidence="4" id="KW-0597">Phosphoprotein</keyword>
<keyword evidence="10" id="KW-0812">Transmembrane</keyword>
<keyword evidence="10" id="KW-0472">Membrane</keyword>
<name>A0ABS4CHL8_9ENTE</name>
<evidence type="ECO:0000256" key="2">
    <source>
        <dbReference type="ARBA" id="ARBA00004370"/>
    </source>
</evidence>
<dbReference type="Gene3D" id="3.30.565.10">
    <property type="entry name" value="Histidine kinase-like ATPase, C-terminal domain"/>
    <property type="match status" value="1"/>
</dbReference>
<feature type="transmembrane region" description="Helical" evidence="10">
    <location>
        <begin position="9"/>
        <end position="29"/>
    </location>
</feature>
<keyword evidence="10" id="KW-1133">Transmembrane helix</keyword>
<comment type="catalytic activity">
    <reaction evidence="1">
        <text>ATP + protein L-histidine = ADP + protein N-phospho-L-histidine.</text>
        <dbReference type="EC" id="2.7.13.3"/>
    </reaction>
</comment>
<dbReference type="InterPro" id="IPR003661">
    <property type="entry name" value="HisK_dim/P_dom"/>
</dbReference>
<proteinExistence type="predicted"/>
<evidence type="ECO:0000256" key="5">
    <source>
        <dbReference type="ARBA" id="ARBA00022679"/>
    </source>
</evidence>
<dbReference type="PRINTS" id="PR00344">
    <property type="entry name" value="BCTRLSENSOR"/>
</dbReference>
<keyword evidence="6" id="KW-0547">Nucleotide-binding</keyword>
<dbReference type="CDD" id="cd00082">
    <property type="entry name" value="HisKA"/>
    <property type="match status" value="1"/>
</dbReference>
<organism evidence="12 13">
    <name type="scientific">Enterococcus larvae</name>
    <dbReference type="NCBI Taxonomy" id="2794352"/>
    <lineage>
        <taxon>Bacteria</taxon>
        <taxon>Bacillati</taxon>
        <taxon>Bacillota</taxon>
        <taxon>Bacilli</taxon>
        <taxon>Lactobacillales</taxon>
        <taxon>Enterococcaceae</taxon>
        <taxon>Enterococcus</taxon>
    </lineage>
</organism>
<keyword evidence="13" id="KW-1185">Reference proteome</keyword>
<dbReference type="InterPro" id="IPR005467">
    <property type="entry name" value="His_kinase_dom"/>
</dbReference>
<dbReference type="InterPro" id="IPR050351">
    <property type="entry name" value="BphY/WalK/GraS-like"/>
</dbReference>
<comment type="caution">
    <text evidence="12">The sequence shown here is derived from an EMBL/GenBank/DDBJ whole genome shotgun (WGS) entry which is preliminary data.</text>
</comment>
<dbReference type="SMART" id="SM00388">
    <property type="entry name" value="HisKA"/>
    <property type="match status" value="1"/>
</dbReference>